<dbReference type="Proteomes" id="UP000298652">
    <property type="component" value="Chromosome 7"/>
</dbReference>
<dbReference type="AlphaFoldDB" id="A0A4U6TZ60"/>
<evidence type="ECO:0000313" key="1">
    <source>
        <dbReference type="EMBL" id="TKW07105.1"/>
    </source>
</evidence>
<dbReference type="SUPFAM" id="SSF54001">
    <property type="entry name" value="Cysteine proteinases"/>
    <property type="match status" value="1"/>
</dbReference>
<dbReference type="Gene3D" id="3.40.395.10">
    <property type="entry name" value="Adenoviral Proteinase, Chain A"/>
    <property type="match status" value="1"/>
</dbReference>
<keyword evidence="2" id="KW-1185">Reference proteome</keyword>
<proteinExistence type="predicted"/>
<reference evidence="1" key="1">
    <citation type="submission" date="2019-03" db="EMBL/GenBank/DDBJ databases">
        <title>WGS assembly of Setaria viridis.</title>
        <authorList>
            <person name="Huang P."/>
            <person name="Jenkins J."/>
            <person name="Grimwood J."/>
            <person name="Barry K."/>
            <person name="Healey A."/>
            <person name="Mamidi S."/>
            <person name="Sreedasyam A."/>
            <person name="Shu S."/>
            <person name="Feldman M."/>
            <person name="Wu J."/>
            <person name="Yu Y."/>
            <person name="Chen C."/>
            <person name="Johnson J."/>
            <person name="Rokhsar D."/>
            <person name="Baxter I."/>
            <person name="Schmutz J."/>
            <person name="Brutnell T."/>
            <person name="Kellogg E."/>
        </authorList>
    </citation>
    <scope>NUCLEOTIDE SEQUENCE [LARGE SCALE GENOMIC DNA]</scope>
</reference>
<sequence length="174" mass="20131">MDLNIESPSDVDLNDRPFKQSKYSESIVFESDNQIDCCDPLDKAYDYLPKDYTMSDFDFCAIMAIETSLESDVLVKIDDISVKQKELLCLLDQSKYVEDDVISAYICCIKDTAHLRNMNDIKFYYENPFITGLIKRDGLLGINEGGNFITEIVKKYLKHEMVTSIFVFCIFYKL</sequence>
<accession>A0A4U6TZ60</accession>
<gene>
    <name evidence="1" type="ORF">SEVIR_7G286266v2</name>
</gene>
<name>A0A4U6TZ60_SETVI</name>
<protein>
    <submittedName>
        <fullName evidence="1">Uncharacterized protein</fullName>
    </submittedName>
</protein>
<evidence type="ECO:0000313" key="2">
    <source>
        <dbReference type="Proteomes" id="UP000298652"/>
    </source>
</evidence>
<dbReference type="Gramene" id="TKW07105">
    <property type="protein sequence ID" value="TKW07105"/>
    <property type="gene ID" value="SEVIR_7G286266v2"/>
</dbReference>
<dbReference type="EMBL" id="CM016558">
    <property type="protein sequence ID" value="TKW07105.1"/>
    <property type="molecule type" value="Genomic_DNA"/>
</dbReference>
<dbReference type="InterPro" id="IPR038765">
    <property type="entry name" value="Papain-like_cys_pep_sf"/>
</dbReference>
<organism evidence="1 2">
    <name type="scientific">Setaria viridis</name>
    <name type="common">Green bristlegrass</name>
    <name type="synonym">Setaria italica subsp. viridis</name>
    <dbReference type="NCBI Taxonomy" id="4556"/>
    <lineage>
        <taxon>Eukaryota</taxon>
        <taxon>Viridiplantae</taxon>
        <taxon>Streptophyta</taxon>
        <taxon>Embryophyta</taxon>
        <taxon>Tracheophyta</taxon>
        <taxon>Spermatophyta</taxon>
        <taxon>Magnoliopsida</taxon>
        <taxon>Liliopsida</taxon>
        <taxon>Poales</taxon>
        <taxon>Poaceae</taxon>
        <taxon>PACMAD clade</taxon>
        <taxon>Panicoideae</taxon>
        <taxon>Panicodae</taxon>
        <taxon>Paniceae</taxon>
        <taxon>Cenchrinae</taxon>
        <taxon>Setaria</taxon>
    </lineage>
</organism>